<feature type="domain" description="Hydantoinase A/oxoprolinase" evidence="1">
    <location>
        <begin position="63"/>
        <end position="315"/>
    </location>
</feature>
<dbReference type="Proteomes" id="UP000192923">
    <property type="component" value="Unassembled WGS sequence"/>
</dbReference>
<dbReference type="Gene3D" id="3.30.420.190">
    <property type="entry name" value="conserved archaeal protein q6m145"/>
    <property type="match status" value="1"/>
</dbReference>
<accession>A0A1Y6D9U8</accession>
<evidence type="ECO:0000313" key="2">
    <source>
        <dbReference type="EMBL" id="SMF97142.1"/>
    </source>
</evidence>
<dbReference type="AlphaFoldDB" id="A0A1Y6D9U8"/>
<reference evidence="2 3" key="1">
    <citation type="submission" date="2016-12" db="EMBL/GenBank/DDBJ databases">
        <authorList>
            <person name="Song W.-J."/>
            <person name="Kurnit D.M."/>
        </authorList>
    </citation>
    <scope>NUCLEOTIDE SEQUENCE [LARGE SCALE GENOMIC DNA]</scope>
    <source>
        <strain evidence="2 3">175</strain>
    </source>
</reference>
<proteinExistence type="predicted"/>
<dbReference type="InterPro" id="IPR043129">
    <property type="entry name" value="ATPase_NBD"/>
</dbReference>
<gene>
    <name evidence="2" type="ORF">SAMN02949497_4561</name>
</gene>
<dbReference type="InterPro" id="IPR002821">
    <property type="entry name" value="Hydantoinase_A"/>
</dbReference>
<dbReference type="Gene3D" id="3.30.420.40">
    <property type="match status" value="1"/>
</dbReference>
<dbReference type="NCBIfam" id="TIGR03123">
    <property type="entry name" value="one_C_unchar_1"/>
    <property type="match status" value="1"/>
</dbReference>
<dbReference type="SUPFAM" id="SSF53067">
    <property type="entry name" value="Actin-like ATPase domain"/>
    <property type="match status" value="1"/>
</dbReference>
<dbReference type="RefSeq" id="WP_085215960.1">
    <property type="nucleotide sequence ID" value="NZ_FXAM01000001.1"/>
</dbReference>
<dbReference type="Pfam" id="PF01968">
    <property type="entry name" value="Hydantoinase_A"/>
    <property type="match status" value="1"/>
</dbReference>
<dbReference type="OrthoDB" id="1792672at2"/>
<dbReference type="InterPro" id="IPR002756">
    <property type="entry name" value="MfnF"/>
</dbReference>
<keyword evidence="3" id="KW-1185">Reference proteome</keyword>
<evidence type="ECO:0000259" key="1">
    <source>
        <dbReference type="Pfam" id="PF01968"/>
    </source>
</evidence>
<dbReference type="GO" id="GO:0016787">
    <property type="term" value="F:hydrolase activity"/>
    <property type="evidence" value="ECO:0007669"/>
    <property type="project" value="InterPro"/>
</dbReference>
<protein>
    <submittedName>
        <fullName evidence="2">Probable H4MPT-linked C1 transfer pathway protein</fullName>
    </submittedName>
</protein>
<organism evidence="2 3">
    <name type="scientific">Methylomagnum ishizawai</name>
    <dbReference type="NCBI Taxonomy" id="1760988"/>
    <lineage>
        <taxon>Bacteria</taxon>
        <taxon>Pseudomonadati</taxon>
        <taxon>Pseudomonadota</taxon>
        <taxon>Gammaproteobacteria</taxon>
        <taxon>Methylococcales</taxon>
        <taxon>Methylococcaceae</taxon>
        <taxon>Methylomagnum</taxon>
    </lineage>
</organism>
<name>A0A1Y6D9U8_9GAMM</name>
<dbReference type="EMBL" id="FXAM01000001">
    <property type="protein sequence ID" value="SMF97142.1"/>
    <property type="molecule type" value="Genomic_DNA"/>
</dbReference>
<evidence type="ECO:0000313" key="3">
    <source>
        <dbReference type="Proteomes" id="UP000192923"/>
    </source>
</evidence>
<dbReference type="STRING" id="1760988.SAMN02949497_4561"/>
<sequence>MSIELIGWDIGGAHLKAAALDASGHVLAVALEPCPLWQGLDRLHTALDRIFQRFAPAPGCRHAATMTGELVDLFPDRAAGVAALVDAMAARCGRDRLWIYAGPRGFIAAAAVRPGDAGHIASANWLASGAWVATRLEAALWLDIGSTTTDIFPIHGHRVTVRGYTDYERMRYDELIYTGIARTPVMAVAERAPFEGEWVGLMAEHFATMADVYRLTGELPEDADPLPAADGGGKTWTDSARRLARLFGRDADSAPPQRWRDAARYFREQQLAKLRSGVDRLGSRGLLDDSAPVVGAGVGRFLAQELAQRLKLAYVDFSDLFAVPARVPRIADCAPAVAVALLAAREVGSDDPQD</sequence>